<dbReference type="FunFam" id="3.40.50.1220:FF:000008">
    <property type="entry name" value="Acetolactate synthase"/>
    <property type="match status" value="1"/>
</dbReference>
<sequence>MLGGARALHARAGAAPLAARWLSSSVRVKESWGMLFNPRQMNANAEAEPFPESMEPVVEPSPVDLSKAIPGTPYAGKTGAVIFHQMMAEHKVSHVFGYPGGAILPVFDAIYESPHIEFILSRHEQGAGHMAQGFARVTGRPGVVLVTSGPGATNLITPLQDALKDGTPIVVFCGQVATSAIGSDAFQECDTVGISAPCTKWNVLVRSVEELPRRINEAFEIAMSGRPGPVLVDLPKDVTAGTLRVEPDAKPYMNAKPLYRGAVAVDEAIVRTAELIAKAERPVIYAGAGVIGSRASEQLRELAIKCQIPVTTTLQGLGCFDELHPLSLHMLGMHGAACANYAMQQADLILAIGARFDDRVTGRIADFAPRARDAHARGEGGIVHFEIEQSMLDKVVPATVPVLGDIKPNLLKLLPLVEPPTSPRRAAWVENVGKLKKSYDFRYGAAPSRSGKMKPQAVIAEFYRQVAHRDDVIITTGVGQHQMWAAQFFRYRTPGQWVSSGGLGTMGFGVPSAIGAKIAKPDHMVVDIDGDGSFIMTACEMVTAAQHKVPIKVLLLNNDFQGMVKQWQDLFFNEKYSATQQFNPNFKALAEAMHCAGYRCESADTLEETMAAFLAEERPVVGEFLVDKHEHCYPMVPAGKALHEMVLGPDYDAAPAR</sequence>
<evidence type="ECO:0000259" key="12">
    <source>
        <dbReference type="Pfam" id="PF00205"/>
    </source>
</evidence>
<evidence type="ECO:0000256" key="8">
    <source>
        <dbReference type="ARBA" id="ARBA00022842"/>
    </source>
</evidence>
<dbReference type="InterPro" id="IPR045229">
    <property type="entry name" value="TPP_enz"/>
</dbReference>
<feature type="domain" description="Thiamine pyrophosphate enzyme TPP-binding" evidence="13">
    <location>
        <begin position="477"/>
        <end position="621"/>
    </location>
</feature>
<gene>
    <name evidence="15" type="ORF">KFE25_012204</name>
</gene>
<dbReference type="CDD" id="cd07035">
    <property type="entry name" value="TPP_PYR_POX_like"/>
    <property type="match status" value="1"/>
</dbReference>
<proteinExistence type="inferred from homology"/>
<dbReference type="InterPro" id="IPR029061">
    <property type="entry name" value="THDP-binding"/>
</dbReference>
<evidence type="ECO:0000256" key="10">
    <source>
        <dbReference type="ARBA" id="ARBA00023304"/>
    </source>
</evidence>
<dbReference type="PROSITE" id="PS00187">
    <property type="entry name" value="TPP_ENZYMES"/>
    <property type="match status" value="1"/>
</dbReference>
<dbReference type="PANTHER" id="PTHR18968">
    <property type="entry name" value="THIAMINE PYROPHOSPHATE ENZYMES"/>
    <property type="match status" value="1"/>
</dbReference>
<feature type="domain" description="Thiamine pyrophosphate enzyme N-terminal TPP-binding" evidence="14">
    <location>
        <begin position="78"/>
        <end position="193"/>
    </location>
</feature>
<dbReference type="Gene3D" id="3.40.50.1220">
    <property type="entry name" value="TPP-binding domain"/>
    <property type="match status" value="1"/>
</dbReference>
<evidence type="ECO:0000313" key="16">
    <source>
        <dbReference type="Proteomes" id="UP000751190"/>
    </source>
</evidence>
<dbReference type="OrthoDB" id="16262at2759"/>
<dbReference type="Proteomes" id="UP000751190">
    <property type="component" value="Unassembled WGS sequence"/>
</dbReference>
<dbReference type="InterPro" id="IPR029035">
    <property type="entry name" value="DHS-like_NAD/FAD-binding_dom"/>
</dbReference>
<reference evidence="15" key="1">
    <citation type="submission" date="2021-05" db="EMBL/GenBank/DDBJ databases">
        <title>The genome of the haptophyte Pavlova lutheri (Diacronema luteri, Pavlovales) - a model for lipid biosynthesis in eukaryotic algae.</title>
        <authorList>
            <person name="Hulatt C.J."/>
            <person name="Posewitz M.C."/>
        </authorList>
    </citation>
    <scope>NUCLEOTIDE SEQUENCE</scope>
    <source>
        <strain evidence="15">NIVA-4/92</strain>
    </source>
</reference>
<dbReference type="NCBIfam" id="TIGR00118">
    <property type="entry name" value="acolac_lg"/>
    <property type="match status" value="1"/>
</dbReference>
<dbReference type="GO" id="GO:0003984">
    <property type="term" value="F:acetolactate synthase activity"/>
    <property type="evidence" value="ECO:0007669"/>
    <property type="project" value="UniProtKB-EC"/>
</dbReference>
<dbReference type="FunFam" id="3.40.50.970:FF:000007">
    <property type="entry name" value="Acetolactate synthase"/>
    <property type="match status" value="1"/>
</dbReference>
<keyword evidence="5 11" id="KW-0028">Amino-acid biosynthesis</keyword>
<comment type="caution">
    <text evidence="15">The sequence shown here is derived from an EMBL/GenBank/DDBJ whole genome shotgun (WGS) entry which is preliminary data.</text>
</comment>
<evidence type="ECO:0000313" key="15">
    <source>
        <dbReference type="EMBL" id="KAG8462384.1"/>
    </source>
</evidence>
<dbReference type="GO" id="GO:0030976">
    <property type="term" value="F:thiamine pyrophosphate binding"/>
    <property type="evidence" value="ECO:0007669"/>
    <property type="project" value="UniProtKB-UniRule"/>
</dbReference>
<feature type="domain" description="Thiamine pyrophosphate enzyme central" evidence="12">
    <location>
        <begin position="271"/>
        <end position="411"/>
    </location>
</feature>
<comment type="pathway">
    <text evidence="1 11">Amino-acid biosynthesis; L-isoleucine biosynthesis; L-isoleucine from 2-oxobutanoate: step 1/4.</text>
</comment>
<evidence type="ECO:0000256" key="5">
    <source>
        <dbReference type="ARBA" id="ARBA00022605"/>
    </source>
</evidence>
<comment type="catalytic activity">
    <reaction evidence="11">
        <text>2 pyruvate + H(+) = (2S)-2-acetolactate + CO2</text>
        <dbReference type="Rhea" id="RHEA:25249"/>
        <dbReference type="ChEBI" id="CHEBI:15361"/>
        <dbReference type="ChEBI" id="CHEBI:15378"/>
        <dbReference type="ChEBI" id="CHEBI:16526"/>
        <dbReference type="ChEBI" id="CHEBI:58476"/>
        <dbReference type="EC" id="2.2.1.6"/>
    </reaction>
</comment>
<dbReference type="GO" id="GO:0009097">
    <property type="term" value="P:isoleucine biosynthetic process"/>
    <property type="evidence" value="ECO:0007669"/>
    <property type="project" value="UniProtKB-UniPathway"/>
</dbReference>
<evidence type="ECO:0000259" key="13">
    <source>
        <dbReference type="Pfam" id="PF02775"/>
    </source>
</evidence>
<evidence type="ECO:0000256" key="7">
    <source>
        <dbReference type="ARBA" id="ARBA00022723"/>
    </source>
</evidence>
<evidence type="ECO:0000256" key="3">
    <source>
        <dbReference type="ARBA" id="ARBA00007812"/>
    </source>
</evidence>
<keyword evidence="8 11" id="KW-0460">Magnesium</keyword>
<keyword evidence="7 11" id="KW-0479">Metal-binding</keyword>
<dbReference type="AlphaFoldDB" id="A0A8J6C707"/>
<dbReference type="Pfam" id="PF02776">
    <property type="entry name" value="TPP_enzyme_N"/>
    <property type="match status" value="1"/>
</dbReference>
<keyword evidence="10 11" id="KW-0100">Branched-chain amino acid biosynthesis</keyword>
<dbReference type="EC" id="2.2.1.6" evidence="4 11"/>
<dbReference type="Gene3D" id="3.40.50.970">
    <property type="match status" value="2"/>
</dbReference>
<dbReference type="OMA" id="QETDMIG"/>
<keyword evidence="6 11" id="KW-0808">Transferase</keyword>
<dbReference type="GO" id="GO:0050660">
    <property type="term" value="F:flavin adenine dinucleotide binding"/>
    <property type="evidence" value="ECO:0007669"/>
    <property type="project" value="InterPro"/>
</dbReference>
<evidence type="ECO:0000256" key="2">
    <source>
        <dbReference type="ARBA" id="ARBA00005025"/>
    </source>
</evidence>
<dbReference type="EMBL" id="JAGTXO010000021">
    <property type="protein sequence ID" value="KAG8462384.1"/>
    <property type="molecule type" value="Genomic_DNA"/>
</dbReference>
<dbReference type="UniPathway" id="UPA00049">
    <property type="reaction ID" value="UER00059"/>
</dbReference>
<dbReference type="UniPathway" id="UPA00047">
    <property type="reaction ID" value="UER00055"/>
</dbReference>
<dbReference type="InterPro" id="IPR000399">
    <property type="entry name" value="TPP-bd_CS"/>
</dbReference>
<comment type="cofactor">
    <cofactor evidence="11">
        <name>Mg(2+)</name>
        <dbReference type="ChEBI" id="CHEBI:18420"/>
    </cofactor>
    <text evidence="11">Binds 1 Mg(2+) ion per subunit.</text>
</comment>
<protein>
    <recommendedName>
        <fullName evidence="4 11">Acetolactate synthase</fullName>
        <ecNumber evidence="4 11">2.2.1.6</ecNumber>
    </recommendedName>
</protein>
<comment type="similarity">
    <text evidence="3 11">Belongs to the TPP enzyme family.</text>
</comment>
<evidence type="ECO:0000256" key="1">
    <source>
        <dbReference type="ARBA" id="ARBA00004974"/>
    </source>
</evidence>
<evidence type="ECO:0000256" key="11">
    <source>
        <dbReference type="RuleBase" id="RU003591"/>
    </source>
</evidence>
<dbReference type="InterPro" id="IPR012000">
    <property type="entry name" value="Thiamin_PyroP_enz_cen_dom"/>
</dbReference>
<dbReference type="Pfam" id="PF00205">
    <property type="entry name" value="TPP_enzyme_M"/>
    <property type="match status" value="1"/>
</dbReference>
<dbReference type="InterPro" id="IPR012846">
    <property type="entry name" value="Acetolactate_synth_lsu"/>
</dbReference>
<dbReference type="InterPro" id="IPR039368">
    <property type="entry name" value="AHAS_TPP"/>
</dbReference>
<evidence type="ECO:0000259" key="14">
    <source>
        <dbReference type="Pfam" id="PF02776"/>
    </source>
</evidence>
<name>A0A8J6C707_DIALT</name>
<keyword evidence="16" id="KW-1185">Reference proteome</keyword>
<dbReference type="CDD" id="cd02015">
    <property type="entry name" value="TPP_AHAS"/>
    <property type="match status" value="1"/>
</dbReference>
<dbReference type="GO" id="GO:0009099">
    <property type="term" value="P:L-valine biosynthetic process"/>
    <property type="evidence" value="ECO:0007669"/>
    <property type="project" value="UniProtKB-UniPathway"/>
</dbReference>
<keyword evidence="9 11" id="KW-0786">Thiamine pyrophosphate</keyword>
<evidence type="ECO:0000256" key="4">
    <source>
        <dbReference type="ARBA" id="ARBA00013145"/>
    </source>
</evidence>
<evidence type="ECO:0000256" key="6">
    <source>
        <dbReference type="ARBA" id="ARBA00022679"/>
    </source>
</evidence>
<dbReference type="Pfam" id="PF02775">
    <property type="entry name" value="TPP_enzyme_C"/>
    <property type="match status" value="1"/>
</dbReference>
<dbReference type="SUPFAM" id="SSF52467">
    <property type="entry name" value="DHS-like NAD/FAD-binding domain"/>
    <property type="match status" value="1"/>
</dbReference>
<organism evidence="15 16">
    <name type="scientific">Diacronema lutheri</name>
    <name type="common">Unicellular marine alga</name>
    <name type="synonym">Monochrysis lutheri</name>
    <dbReference type="NCBI Taxonomy" id="2081491"/>
    <lineage>
        <taxon>Eukaryota</taxon>
        <taxon>Haptista</taxon>
        <taxon>Haptophyta</taxon>
        <taxon>Pavlovophyceae</taxon>
        <taxon>Pavlovales</taxon>
        <taxon>Pavlovaceae</taxon>
        <taxon>Diacronema</taxon>
    </lineage>
</organism>
<dbReference type="GO" id="GO:0005948">
    <property type="term" value="C:acetolactate synthase complex"/>
    <property type="evidence" value="ECO:0007669"/>
    <property type="project" value="TreeGrafter"/>
</dbReference>
<comment type="pathway">
    <text evidence="2 11">Amino-acid biosynthesis; L-valine biosynthesis; L-valine from pyruvate: step 1/4.</text>
</comment>
<dbReference type="GO" id="GO:0000287">
    <property type="term" value="F:magnesium ion binding"/>
    <property type="evidence" value="ECO:0007669"/>
    <property type="project" value="UniProtKB-UniRule"/>
</dbReference>
<comment type="cofactor">
    <cofactor evidence="11">
        <name>thiamine diphosphate</name>
        <dbReference type="ChEBI" id="CHEBI:58937"/>
    </cofactor>
    <text evidence="11">Binds 1 thiamine pyrophosphate per subunit.</text>
</comment>
<dbReference type="PANTHER" id="PTHR18968:SF13">
    <property type="entry name" value="ACETOLACTATE SYNTHASE CATALYTIC SUBUNIT, MITOCHONDRIAL"/>
    <property type="match status" value="1"/>
</dbReference>
<evidence type="ECO:0000256" key="9">
    <source>
        <dbReference type="ARBA" id="ARBA00023052"/>
    </source>
</evidence>
<dbReference type="SUPFAM" id="SSF52518">
    <property type="entry name" value="Thiamin diphosphate-binding fold (THDP-binding)"/>
    <property type="match status" value="2"/>
</dbReference>
<dbReference type="InterPro" id="IPR012001">
    <property type="entry name" value="Thiamin_PyroP_enz_TPP-bd_dom"/>
</dbReference>
<dbReference type="InterPro" id="IPR011766">
    <property type="entry name" value="TPP_enzyme_TPP-bd"/>
</dbReference>
<dbReference type="GO" id="GO:0005739">
    <property type="term" value="C:mitochondrion"/>
    <property type="evidence" value="ECO:0007669"/>
    <property type="project" value="TreeGrafter"/>
</dbReference>
<accession>A0A8J6C707</accession>